<organism evidence="1 2">
    <name type="scientific">Jeongeupia chitinilytica</name>
    <dbReference type="NCBI Taxonomy" id="1041641"/>
    <lineage>
        <taxon>Bacteria</taxon>
        <taxon>Pseudomonadati</taxon>
        <taxon>Pseudomonadota</taxon>
        <taxon>Betaproteobacteria</taxon>
        <taxon>Neisseriales</taxon>
        <taxon>Chitinibacteraceae</taxon>
        <taxon>Jeongeupia</taxon>
    </lineage>
</organism>
<reference evidence="2" key="1">
    <citation type="journal article" date="2019" name="Int. J. Syst. Evol. Microbiol.">
        <title>The Global Catalogue of Microorganisms (GCM) 10K type strain sequencing project: providing services to taxonomists for standard genome sequencing and annotation.</title>
        <authorList>
            <consortium name="The Broad Institute Genomics Platform"/>
            <consortium name="The Broad Institute Genome Sequencing Center for Infectious Disease"/>
            <person name="Wu L."/>
            <person name="Ma J."/>
        </authorList>
    </citation>
    <scope>NUCLEOTIDE SEQUENCE [LARGE SCALE GENOMIC DNA]</scope>
    <source>
        <strain evidence="2">KCTC 23701</strain>
    </source>
</reference>
<evidence type="ECO:0000313" key="1">
    <source>
        <dbReference type="EMBL" id="GHD56779.1"/>
    </source>
</evidence>
<protein>
    <recommendedName>
        <fullName evidence="3">Restriction alleviation protein, Lar family</fullName>
    </recommendedName>
</protein>
<evidence type="ECO:0008006" key="3">
    <source>
        <dbReference type="Google" id="ProtNLM"/>
    </source>
</evidence>
<comment type="caution">
    <text evidence="1">The sequence shown here is derived from an EMBL/GenBank/DDBJ whole genome shotgun (WGS) entry which is preliminary data.</text>
</comment>
<dbReference type="EMBL" id="BMYO01000001">
    <property type="protein sequence ID" value="GHD56779.1"/>
    <property type="molecule type" value="Genomic_DNA"/>
</dbReference>
<gene>
    <name evidence="1" type="ORF">GCM10007350_04480</name>
</gene>
<name>A0ABQ3GVA8_9NEIS</name>
<accession>A0ABQ3GVA8</accession>
<sequence length="64" mass="6864">MTDAKPAILPQSCPKCGAPPDVRKAGANRVWVQCAKFGANGNCNVICSPQPTRKEAVAVWNRLK</sequence>
<proteinExistence type="predicted"/>
<keyword evidence="2" id="KW-1185">Reference proteome</keyword>
<dbReference type="RefSeq" id="WP_189458514.1">
    <property type="nucleotide sequence ID" value="NZ_BMYO01000001.1"/>
</dbReference>
<evidence type="ECO:0000313" key="2">
    <source>
        <dbReference type="Proteomes" id="UP000604737"/>
    </source>
</evidence>
<dbReference type="Proteomes" id="UP000604737">
    <property type="component" value="Unassembled WGS sequence"/>
</dbReference>